<evidence type="ECO:0000256" key="4">
    <source>
        <dbReference type="ARBA" id="ARBA00022679"/>
    </source>
</evidence>
<dbReference type="InterPro" id="IPR036890">
    <property type="entry name" value="HATPase_C_sf"/>
</dbReference>
<feature type="transmembrane region" description="Helical" evidence="10">
    <location>
        <begin position="217"/>
        <end position="238"/>
    </location>
</feature>
<evidence type="ECO:0000256" key="5">
    <source>
        <dbReference type="ARBA" id="ARBA00022741"/>
    </source>
</evidence>
<dbReference type="InterPro" id="IPR003594">
    <property type="entry name" value="HATPase_dom"/>
</dbReference>
<evidence type="ECO:0000256" key="6">
    <source>
        <dbReference type="ARBA" id="ARBA00022777"/>
    </source>
</evidence>
<dbReference type="PANTHER" id="PTHR24421">
    <property type="entry name" value="NITRATE/NITRITE SENSOR PROTEIN NARX-RELATED"/>
    <property type="match status" value="1"/>
</dbReference>
<feature type="transmembrane region" description="Helical" evidence="10">
    <location>
        <begin position="283"/>
        <end position="301"/>
    </location>
</feature>
<evidence type="ECO:0000256" key="9">
    <source>
        <dbReference type="SAM" id="Coils"/>
    </source>
</evidence>
<evidence type="ECO:0000313" key="12">
    <source>
        <dbReference type="EMBL" id="PSR52381.1"/>
    </source>
</evidence>
<keyword evidence="13" id="KW-1185">Reference proteome</keyword>
<feature type="transmembrane region" description="Helical" evidence="10">
    <location>
        <begin position="307"/>
        <end position="329"/>
    </location>
</feature>
<dbReference type="Gene3D" id="2.60.40.2380">
    <property type="match status" value="1"/>
</dbReference>
<dbReference type="InterPro" id="IPR011622">
    <property type="entry name" value="7TMR_DISM_rcpt_extracell_dom2"/>
</dbReference>
<protein>
    <recommendedName>
        <fullName evidence="2">histidine kinase</fullName>
        <ecNumber evidence="2">2.7.13.3</ecNumber>
    </recommendedName>
</protein>
<evidence type="ECO:0000259" key="11">
    <source>
        <dbReference type="PROSITE" id="PS50109"/>
    </source>
</evidence>
<dbReference type="Pfam" id="PF07696">
    <property type="entry name" value="7TMR-DISMED2"/>
    <property type="match status" value="1"/>
</dbReference>
<dbReference type="PANTHER" id="PTHR24421:SF10">
    <property type="entry name" value="NITRATE_NITRITE SENSOR PROTEIN NARQ"/>
    <property type="match status" value="1"/>
</dbReference>
<dbReference type="AlphaFoldDB" id="A0A2T2YA22"/>
<dbReference type="SUPFAM" id="SSF55874">
    <property type="entry name" value="ATPase domain of HSP90 chaperone/DNA topoisomerase II/histidine kinase"/>
    <property type="match status" value="1"/>
</dbReference>
<dbReference type="InterPro" id="IPR011712">
    <property type="entry name" value="Sig_transdc_His_kin_sub3_dim/P"/>
</dbReference>
<keyword evidence="10" id="KW-1133">Transmembrane helix</keyword>
<keyword evidence="9" id="KW-0175">Coiled coil</keyword>
<keyword evidence="8" id="KW-0902">Two-component regulatory system</keyword>
<feature type="domain" description="Histidine kinase" evidence="11">
    <location>
        <begin position="429"/>
        <end position="622"/>
    </location>
</feature>
<dbReference type="Pfam" id="PF07730">
    <property type="entry name" value="HisKA_3"/>
    <property type="match status" value="1"/>
</dbReference>
<feature type="transmembrane region" description="Helical" evidence="10">
    <location>
        <begin position="192"/>
        <end position="210"/>
    </location>
</feature>
<dbReference type="SMART" id="SM00387">
    <property type="entry name" value="HATPase_c"/>
    <property type="match status" value="1"/>
</dbReference>
<gene>
    <name evidence="12" type="ORF">AHMF7605_01995</name>
</gene>
<sequence length="636" mass="71768">MRFHILLSVLLLSLIQFVCVSSSWAAAEPLITLKSKLISYDIGNQVYLREDPTGKLTFDQVKAQRALFTRSQQEAPVYGPSSSAVWAVFRVRNNSPEDKWYLEVGSSFLHEVDLYRETTNGNFEKIKSGAGQPYESRPVKTNRLILPLNLPAGAEHTYYARFRSRNILRFPLQIATMPALYEKNHTIDLLNGIYFGLLFALMMYNLFVYFSLGDKAYLFYILFIFSIAADTACIRGYLLEWLPGPLAWIVHIRLFAGLAILFSLWFTNAILQVKQYLPKLYRLRWIIVVSVGIIMLLNLLRLYVWSFAWMLISFIPVYLYVYTAGILIYRRGFKPALYYTLGLAALGIGILIYIAKDNNLVPETAFTESSLQLGSFIEAVVLSYALASKFNFYKLEKEQAQAQAMQQAIAFSQELIQSQENERKRIAAELHDSVGQSLILMKNRILLLKKRLDDPERLARHADDLTETVSHTISEIRTISYGLRPFQLDMLGLTQSINGLADEVAEGSGIDIRVKADSIDNLFPKEQEINVYRIVQECLNNIVKHSGATSAHVNIIRENGQIQLSVEDNGKGMNPANTQSAPKSGFGLRGMQERLSILTGKLQIKSAEPQGTIIQITLPVTTLAPVLTPATSEYVS</sequence>
<dbReference type="Pfam" id="PF02518">
    <property type="entry name" value="HATPase_c"/>
    <property type="match status" value="1"/>
</dbReference>
<name>A0A2T2YA22_9BACT</name>
<evidence type="ECO:0000256" key="2">
    <source>
        <dbReference type="ARBA" id="ARBA00012438"/>
    </source>
</evidence>
<keyword evidence="6" id="KW-0418">Kinase</keyword>
<dbReference type="InterPro" id="IPR050482">
    <property type="entry name" value="Sensor_HK_TwoCompSys"/>
</dbReference>
<feature type="coiled-coil region" evidence="9">
    <location>
        <begin position="395"/>
        <end position="429"/>
    </location>
</feature>
<evidence type="ECO:0000256" key="7">
    <source>
        <dbReference type="ARBA" id="ARBA00022840"/>
    </source>
</evidence>
<evidence type="ECO:0000256" key="8">
    <source>
        <dbReference type="ARBA" id="ARBA00023012"/>
    </source>
</evidence>
<dbReference type="InterPro" id="IPR011623">
    <property type="entry name" value="7TMR_DISM_rcpt_extracell_dom1"/>
</dbReference>
<dbReference type="GO" id="GO:0005524">
    <property type="term" value="F:ATP binding"/>
    <property type="evidence" value="ECO:0007669"/>
    <property type="project" value="UniProtKB-KW"/>
</dbReference>
<feature type="transmembrane region" description="Helical" evidence="10">
    <location>
        <begin position="250"/>
        <end position="271"/>
    </location>
</feature>
<evidence type="ECO:0000256" key="3">
    <source>
        <dbReference type="ARBA" id="ARBA00022553"/>
    </source>
</evidence>
<dbReference type="CDD" id="cd16917">
    <property type="entry name" value="HATPase_UhpB-NarQ-NarX-like"/>
    <property type="match status" value="1"/>
</dbReference>
<keyword evidence="10" id="KW-0472">Membrane</keyword>
<organism evidence="12 13">
    <name type="scientific">Adhaeribacter arboris</name>
    <dbReference type="NCBI Taxonomy" id="2072846"/>
    <lineage>
        <taxon>Bacteria</taxon>
        <taxon>Pseudomonadati</taxon>
        <taxon>Bacteroidota</taxon>
        <taxon>Cytophagia</taxon>
        <taxon>Cytophagales</taxon>
        <taxon>Hymenobacteraceae</taxon>
        <taxon>Adhaeribacter</taxon>
    </lineage>
</organism>
<comment type="catalytic activity">
    <reaction evidence="1">
        <text>ATP + protein L-histidine = ADP + protein N-phospho-L-histidine.</text>
        <dbReference type="EC" id="2.7.13.3"/>
    </reaction>
</comment>
<accession>A0A2T2YA22</accession>
<dbReference type="Gene3D" id="1.20.5.1930">
    <property type="match status" value="1"/>
</dbReference>
<dbReference type="OrthoDB" id="9760839at2"/>
<keyword evidence="3" id="KW-0597">Phosphoprotein</keyword>
<dbReference type="GO" id="GO:0016020">
    <property type="term" value="C:membrane"/>
    <property type="evidence" value="ECO:0007669"/>
    <property type="project" value="InterPro"/>
</dbReference>
<feature type="transmembrane region" description="Helical" evidence="10">
    <location>
        <begin position="336"/>
        <end position="355"/>
    </location>
</feature>
<keyword evidence="10" id="KW-0812">Transmembrane</keyword>
<dbReference type="Pfam" id="PF07695">
    <property type="entry name" value="7TMR-DISM_7TM"/>
    <property type="match status" value="1"/>
</dbReference>
<dbReference type="InterPro" id="IPR005467">
    <property type="entry name" value="His_kinase_dom"/>
</dbReference>
<comment type="caution">
    <text evidence="12">The sequence shown here is derived from an EMBL/GenBank/DDBJ whole genome shotgun (WGS) entry which is preliminary data.</text>
</comment>
<dbReference type="GO" id="GO:0046983">
    <property type="term" value="F:protein dimerization activity"/>
    <property type="evidence" value="ECO:0007669"/>
    <property type="project" value="InterPro"/>
</dbReference>
<reference evidence="12 13" key="1">
    <citation type="submission" date="2018-03" db="EMBL/GenBank/DDBJ databases">
        <title>Adhaeribacter sp. HMF7605 Genome sequencing and assembly.</title>
        <authorList>
            <person name="Kang H."/>
            <person name="Kang J."/>
            <person name="Cha I."/>
            <person name="Kim H."/>
            <person name="Joh K."/>
        </authorList>
    </citation>
    <scope>NUCLEOTIDE SEQUENCE [LARGE SCALE GENOMIC DNA]</scope>
    <source>
        <strain evidence="12 13">HMF7605</strain>
    </source>
</reference>
<keyword evidence="7" id="KW-0067">ATP-binding</keyword>
<evidence type="ECO:0000256" key="10">
    <source>
        <dbReference type="SAM" id="Phobius"/>
    </source>
</evidence>
<dbReference type="EMBL" id="PYFT01000001">
    <property type="protein sequence ID" value="PSR52381.1"/>
    <property type="molecule type" value="Genomic_DNA"/>
</dbReference>
<dbReference type="GO" id="GO:0000155">
    <property type="term" value="F:phosphorelay sensor kinase activity"/>
    <property type="evidence" value="ECO:0007669"/>
    <property type="project" value="InterPro"/>
</dbReference>
<evidence type="ECO:0000256" key="1">
    <source>
        <dbReference type="ARBA" id="ARBA00000085"/>
    </source>
</evidence>
<evidence type="ECO:0000313" key="13">
    <source>
        <dbReference type="Proteomes" id="UP000240357"/>
    </source>
</evidence>
<dbReference type="Proteomes" id="UP000240357">
    <property type="component" value="Unassembled WGS sequence"/>
</dbReference>
<keyword evidence="5" id="KW-0547">Nucleotide-binding</keyword>
<keyword evidence="4" id="KW-0808">Transferase</keyword>
<dbReference type="RefSeq" id="WP_106925947.1">
    <property type="nucleotide sequence ID" value="NZ_PYFT01000001.1"/>
</dbReference>
<dbReference type="Gene3D" id="3.30.565.10">
    <property type="entry name" value="Histidine kinase-like ATPase, C-terminal domain"/>
    <property type="match status" value="1"/>
</dbReference>
<dbReference type="EC" id="2.7.13.3" evidence="2"/>
<proteinExistence type="predicted"/>
<dbReference type="PROSITE" id="PS50109">
    <property type="entry name" value="HIS_KIN"/>
    <property type="match status" value="1"/>
</dbReference>